<proteinExistence type="predicted"/>
<protein>
    <submittedName>
        <fullName evidence="2">Uncharacterized protein</fullName>
    </submittedName>
</protein>
<sequence>MENTEWNLEEVQRLKKKRLLHYNLLYAIFFVLFFYTAERMTFPAFGALFTFLFWIYGFFLLYIIRTGKRFGPSTWRRINEFDQFHQGEKKWRRKQYLEVGIILGIAFTFTVFLFVLDFENTDRMRFPEDSFGLFGAWIGLNIGELFRIGLLNEEDDSDASE</sequence>
<feature type="transmembrane region" description="Helical" evidence="1">
    <location>
        <begin position="96"/>
        <end position="116"/>
    </location>
</feature>
<keyword evidence="1" id="KW-1133">Transmembrane helix</keyword>
<evidence type="ECO:0000313" key="3">
    <source>
        <dbReference type="Proteomes" id="UP000187608"/>
    </source>
</evidence>
<evidence type="ECO:0000256" key="1">
    <source>
        <dbReference type="SAM" id="Phobius"/>
    </source>
</evidence>
<dbReference type="EMBL" id="FTOC01000001">
    <property type="protein sequence ID" value="SIS38713.1"/>
    <property type="molecule type" value="Genomic_DNA"/>
</dbReference>
<evidence type="ECO:0000313" key="2">
    <source>
        <dbReference type="EMBL" id="SIS38713.1"/>
    </source>
</evidence>
<keyword evidence="1" id="KW-0472">Membrane</keyword>
<keyword evidence="3" id="KW-1185">Reference proteome</keyword>
<feature type="transmembrane region" description="Helical" evidence="1">
    <location>
        <begin position="20"/>
        <end position="37"/>
    </location>
</feature>
<dbReference type="Proteomes" id="UP000187608">
    <property type="component" value="Unassembled WGS sequence"/>
</dbReference>
<organism evidence="2 3">
    <name type="scientific">Salimicrobium flavidum</name>
    <dbReference type="NCBI Taxonomy" id="570947"/>
    <lineage>
        <taxon>Bacteria</taxon>
        <taxon>Bacillati</taxon>
        <taxon>Bacillota</taxon>
        <taxon>Bacilli</taxon>
        <taxon>Bacillales</taxon>
        <taxon>Bacillaceae</taxon>
        <taxon>Salimicrobium</taxon>
    </lineage>
</organism>
<dbReference type="STRING" id="570947.SAMN05421687_101654"/>
<reference evidence="3" key="1">
    <citation type="submission" date="2017-01" db="EMBL/GenBank/DDBJ databases">
        <authorList>
            <person name="Varghese N."/>
            <person name="Submissions S."/>
        </authorList>
    </citation>
    <scope>NUCLEOTIDE SEQUENCE [LARGE SCALE GENOMIC DNA]</scope>
    <source>
        <strain evidence="3">DSM 23127</strain>
    </source>
</reference>
<gene>
    <name evidence="2" type="ORF">SAMN05421687_101654</name>
</gene>
<dbReference type="AlphaFoldDB" id="A0A1N7INN0"/>
<dbReference type="RefSeq" id="WP_076556889.1">
    <property type="nucleotide sequence ID" value="NZ_FTOC01000001.1"/>
</dbReference>
<name>A0A1N7INN0_9BACI</name>
<dbReference type="OrthoDB" id="2429144at2"/>
<accession>A0A1N7INN0</accession>
<feature type="transmembrane region" description="Helical" evidence="1">
    <location>
        <begin position="43"/>
        <end position="64"/>
    </location>
</feature>
<keyword evidence="1" id="KW-0812">Transmembrane</keyword>